<dbReference type="HOGENOM" id="CLU_098682_1_1_1"/>
<dbReference type="InterPro" id="IPR000998">
    <property type="entry name" value="MAM_dom"/>
</dbReference>
<dbReference type="Proteomes" id="UP000001593">
    <property type="component" value="Unassembled WGS sequence"/>
</dbReference>
<proteinExistence type="predicted"/>
<dbReference type="CDD" id="cd06263">
    <property type="entry name" value="MAM"/>
    <property type="match status" value="1"/>
</dbReference>
<dbReference type="InterPro" id="IPR013320">
    <property type="entry name" value="ConA-like_dom_sf"/>
</dbReference>
<dbReference type="InterPro" id="IPR051560">
    <property type="entry name" value="MAM_domain-containing"/>
</dbReference>
<dbReference type="EMBL" id="DS469601">
    <property type="protein sequence ID" value="EDO39795.1"/>
    <property type="molecule type" value="Genomic_DNA"/>
</dbReference>
<dbReference type="InParanoid" id="A7S956"/>
<feature type="non-terminal residue" evidence="2">
    <location>
        <position position="1"/>
    </location>
</feature>
<dbReference type="SUPFAM" id="SSF49899">
    <property type="entry name" value="Concanavalin A-like lectins/glucanases"/>
    <property type="match status" value="1"/>
</dbReference>
<evidence type="ECO:0000259" key="1">
    <source>
        <dbReference type="PROSITE" id="PS50060"/>
    </source>
</evidence>
<sequence length="97" mass="10819">HALLQSDWLLHDDVMCLQLWYHMYGRHTGTLQIHIRTNTSNTVVWRVSGANEKQWVFGQTPINTDGKRFKFIVEGIAGAGSEGDIAIDDLGLVPGPC</sequence>
<evidence type="ECO:0000313" key="3">
    <source>
        <dbReference type="Proteomes" id="UP000001593"/>
    </source>
</evidence>
<dbReference type="PANTHER" id="PTHR23282:SF142">
    <property type="entry name" value="MAM DOMAIN-CONTAINING PROTEIN"/>
    <property type="match status" value="1"/>
</dbReference>
<protein>
    <recommendedName>
        <fullName evidence="1">MAM domain-containing protein</fullName>
    </recommendedName>
</protein>
<dbReference type="PROSITE" id="PS50060">
    <property type="entry name" value="MAM_2"/>
    <property type="match status" value="1"/>
</dbReference>
<gene>
    <name evidence="2" type="ORF">NEMVEDRAFT_v1g55996</name>
</gene>
<keyword evidence="3" id="KW-1185">Reference proteome</keyword>
<organism evidence="2 3">
    <name type="scientific">Nematostella vectensis</name>
    <name type="common">Starlet sea anemone</name>
    <dbReference type="NCBI Taxonomy" id="45351"/>
    <lineage>
        <taxon>Eukaryota</taxon>
        <taxon>Metazoa</taxon>
        <taxon>Cnidaria</taxon>
        <taxon>Anthozoa</taxon>
        <taxon>Hexacorallia</taxon>
        <taxon>Actiniaria</taxon>
        <taxon>Edwardsiidae</taxon>
        <taxon>Nematostella</taxon>
    </lineage>
</organism>
<accession>A7S956</accession>
<dbReference type="GO" id="GO:0016020">
    <property type="term" value="C:membrane"/>
    <property type="evidence" value="ECO:0007669"/>
    <property type="project" value="InterPro"/>
</dbReference>
<dbReference type="Gene3D" id="2.60.120.200">
    <property type="match status" value="1"/>
</dbReference>
<dbReference type="AlphaFoldDB" id="A7S956"/>
<dbReference type="PANTHER" id="PTHR23282">
    <property type="entry name" value="APICAL ENDOSOMAL GLYCOPROTEIN PRECURSOR"/>
    <property type="match status" value="1"/>
</dbReference>
<reference evidence="2 3" key="1">
    <citation type="journal article" date="2007" name="Science">
        <title>Sea anemone genome reveals ancestral eumetazoan gene repertoire and genomic organization.</title>
        <authorList>
            <person name="Putnam N.H."/>
            <person name="Srivastava M."/>
            <person name="Hellsten U."/>
            <person name="Dirks B."/>
            <person name="Chapman J."/>
            <person name="Salamov A."/>
            <person name="Terry A."/>
            <person name="Shapiro H."/>
            <person name="Lindquist E."/>
            <person name="Kapitonov V.V."/>
            <person name="Jurka J."/>
            <person name="Genikhovich G."/>
            <person name="Grigoriev I.V."/>
            <person name="Lucas S.M."/>
            <person name="Steele R.E."/>
            <person name="Finnerty J.R."/>
            <person name="Technau U."/>
            <person name="Martindale M.Q."/>
            <person name="Rokhsar D.S."/>
        </authorList>
    </citation>
    <scope>NUCLEOTIDE SEQUENCE [LARGE SCALE GENOMIC DNA]</scope>
    <source>
        <strain evidence="3">CH2 X CH6</strain>
    </source>
</reference>
<name>A7S956_NEMVE</name>
<dbReference type="Pfam" id="PF00629">
    <property type="entry name" value="MAM"/>
    <property type="match status" value="1"/>
</dbReference>
<feature type="non-terminal residue" evidence="2">
    <location>
        <position position="97"/>
    </location>
</feature>
<evidence type="ECO:0000313" key="2">
    <source>
        <dbReference type="EMBL" id="EDO39795.1"/>
    </source>
</evidence>
<feature type="domain" description="MAM" evidence="1">
    <location>
        <begin position="1"/>
        <end position="97"/>
    </location>
</feature>